<dbReference type="Proteomes" id="UP001501842">
    <property type="component" value="Unassembled WGS sequence"/>
</dbReference>
<evidence type="ECO:0000256" key="1">
    <source>
        <dbReference type="SAM" id="Phobius"/>
    </source>
</evidence>
<keyword evidence="1" id="KW-0472">Membrane</keyword>
<feature type="transmembrane region" description="Helical" evidence="1">
    <location>
        <begin position="167"/>
        <end position="188"/>
    </location>
</feature>
<dbReference type="Pfam" id="PF22564">
    <property type="entry name" value="HAAS"/>
    <property type="match status" value="1"/>
</dbReference>
<gene>
    <name evidence="2" type="ORF">GCM10010439_40490</name>
</gene>
<evidence type="ECO:0000313" key="3">
    <source>
        <dbReference type="Proteomes" id="UP001501842"/>
    </source>
</evidence>
<dbReference type="RefSeq" id="WP_344452104.1">
    <property type="nucleotide sequence ID" value="NZ_BAAATZ010000015.1"/>
</dbReference>
<sequence length="314" mass="33669">MNANTLTERYVHEVVRRIPTDQRDDVADELRAVIVDTVEARGASEHEVLTEMGDPIRLAARYADRPLALIGPGLYPAYARTLKVLLAGVLPVVVAASMAVEVLDGGGVASAIGSGIGALLAVGAQMIAWLTAVFAVVERSRSLDRMFRGTEGWTPDDLPDAPQTEKAAGVGTLASAALSTLLLALIIWQHVAEPYRADGDHMPVLDPALWSGWIWPILAGLAGTALCELVRVAVHRWTVPLAAAYTAAEALFAFSLIWVLHKQALFNPDFLATVNDGKGWTVPEALYTGTILVVLAVSVTEVVGCFRETRETRD</sequence>
<keyword evidence="1" id="KW-1133">Transmembrane helix</keyword>
<feature type="transmembrane region" description="Helical" evidence="1">
    <location>
        <begin position="115"/>
        <end position="137"/>
    </location>
</feature>
<evidence type="ECO:0000313" key="2">
    <source>
        <dbReference type="EMBL" id="GAA2729598.1"/>
    </source>
</evidence>
<dbReference type="EMBL" id="BAAATZ010000015">
    <property type="protein sequence ID" value="GAA2729598.1"/>
    <property type="molecule type" value="Genomic_DNA"/>
</dbReference>
<feature type="transmembrane region" description="Helical" evidence="1">
    <location>
        <begin position="242"/>
        <end position="261"/>
    </location>
</feature>
<name>A0ABN3UCS0_9ACTN</name>
<accession>A0ABN3UCS0</accession>
<organism evidence="2 3">
    <name type="scientific">Actinocorallia aurantiaca</name>
    <dbReference type="NCBI Taxonomy" id="46204"/>
    <lineage>
        <taxon>Bacteria</taxon>
        <taxon>Bacillati</taxon>
        <taxon>Actinomycetota</taxon>
        <taxon>Actinomycetes</taxon>
        <taxon>Streptosporangiales</taxon>
        <taxon>Thermomonosporaceae</taxon>
        <taxon>Actinocorallia</taxon>
    </lineage>
</organism>
<comment type="caution">
    <text evidence="2">The sequence shown here is derived from an EMBL/GenBank/DDBJ whole genome shotgun (WGS) entry which is preliminary data.</text>
</comment>
<reference evidence="2 3" key="1">
    <citation type="journal article" date="2019" name="Int. J. Syst. Evol. Microbiol.">
        <title>The Global Catalogue of Microorganisms (GCM) 10K type strain sequencing project: providing services to taxonomists for standard genome sequencing and annotation.</title>
        <authorList>
            <consortium name="The Broad Institute Genomics Platform"/>
            <consortium name="The Broad Institute Genome Sequencing Center for Infectious Disease"/>
            <person name="Wu L."/>
            <person name="Ma J."/>
        </authorList>
    </citation>
    <scope>NUCLEOTIDE SEQUENCE [LARGE SCALE GENOMIC DNA]</scope>
    <source>
        <strain evidence="2 3">JCM 8201</strain>
    </source>
</reference>
<protein>
    <submittedName>
        <fullName evidence="2">Permease prefix domain 1-containing protein</fullName>
    </submittedName>
</protein>
<proteinExistence type="predicted"/>
<keyword evidence="1" id="KW-0812">Transmembrane</keyword>
<feature type="transmembrane region" description="Helical" evidence="1">
    <location>
        <begin position="208"/>
        <end position="230"/>
    </location>
</feature>
<keyword evidence="3" id="KW-1185">Reference proteome</keyword>
<feature type="transmembrane region" description="Helical" evidence="1">
    <location>
        <begin position="285"/>
        <end position="306"/>
    </location>
</feature>
<feature type="transmembrane region" description="Helical" evidence="1">
    <location>
        <begin position="84"/>
        <end position="103"/>
    </location>
</feature>